<sequence>MDVFHADRKEFFVGHQWLEIICLLVNFSVFVSASTEKVNS</sequence>
<reference evidence="2 3" key="1">
    <citation type="submission" date="2013-06" db="EMBL/GenBank/DDBJ databases">
        <authorList>
            <person name="Weinstock G."/>
            <person name="Sodergren E."/>
            <person name="Lobos E.A."/>
            <person name="Fulton L."/>
            <person name="Fulton R."/>
            <person name="Courtney L."/>
            <person name="Fronick C."/>
            <person name="O'Laughlin M."/>
            <person name="Godfrey J."/>
            <person name="Wilson R.M."/>
            <person name="Miner T."/>
            <person name="Farmer C."/>
            <person name="Delehaunty K."/>
            <person name="Cordes M."/>
            <person name="Minx P."/>
            <person name="Tomlinson C."/>
            <person name="Chen J."/>
            <person name="Wollam A."/>
            <person name="Pepin K.H."/>
            <person name="Bhonagiri V."/>
            <person name="Zhang X."/>
            <person name="Warren W."/>
            <person name="Mitreva M."/>
            <person name="Mardis E.R."/>
            <person name="Wilson R.K."/>
        </authorList>
    </citation>
    <scope>NUCLEOTIDE SEQUENCE [LARGE SCALE GENOMIC DNA]</scope>
    <source>
        <strain evidence="2 3">F0570</strain>
    </source>
</reference>
<feature type="transmembrane region" description="Helical" evidence="1">
    <location>
        <begin position="12"/>
        <end position="33"/>
    </location>
</feature>
<proteinExistence type="predicted"/>
<keyword evidence="1" id="KW-0472">Membrane</keyword>
<accession>A0A0E2LTR8</accession>
<dbReference type="AlphaFoldDB" id="A0A0E2LTR8"/>
<keyword evidence="1" id="KW-1133">Transmembrane helix</keyword>
<dbReference type="EMBL" id="AWUW01000004">
    <property type="protein sequence ID" value="ERJ69011.1"/>
    <property type="molecule type" value="Genomic_DNA"/>
</dbReference>
<protein>
    <submittedName>
        <fullName evidence="2">Uncharacterized protein</fullName>
    </submittedName>
</protein>
<keyword evidence="1" id="KW-0812">Transmembrane</keyword>
<gene>
    <name evidence="2" type="ORF">HMPREF1555_00090</name>
</gene>
<comment type="caution">
    <text evidence="2">The sequence shown here is derived from an EMBL/GenBank/DDBJ whole genome shotgun (WGS) entry which is preliminary data.</text>
</comment>
<name>A0A0E2LTR8_PORGN</name>
<evidence type="ECO:0000313" key="3">
    <source>
        <dbReference type="Proteomes" id="UP000016630"/>
    </source>
</evidence>
<evidence type="ECO:0000313" key="2">
    <source>
        <dbReference type="EMBL" id="ERJ69011.1"/>
    </source>
</evidence>
<dbReference type="HOGENOM" id="CLU_3294118_0_0_10"/>
<organism evidence="2 3">
    <name type="scientific">Porphyromonas gingivalis F0570</name>
    <dbReference type="NCBI Taxonomy" id="1227271"/>
    <lineage>
        <taxon>Bacteria</taxon>
        <taxon>Pseudomonadati</taxon>
        <taxon>Bacteroidota</taxon>
        <taxon>Bacteroidia</taxon>
        <taxon>Bacteroidales</taxon>
        <taxon>Porphyromonadaceae</taxon>
        <taxon>Porphyromonas</taxon>
    </lineage>
</organism>
<dbReference type="Proteomes" id="UP000016630">
    <property type="component" value="Unassembled WGS sequence"/>
</dbReference>
<evidence type="ECO:0000256" key="1">
    <source>
        <dbReference type="SAM" id="Phobius"/>
    </source>
</evidence>